<feature type="transmembrane region" description="Helical" evidence="9">
    <location>
        <begin position="72"/>
        <end position="89"/>
    </location>
</feature>
<accession>A0ABW8VUH6</accession>
<comment type="caution">
    <text evidence="11">The sequence shown here is derived from an EMBL/GenBank/DDBJ whole genome shotgun (WGS) entry which is preliminary data.</text>
</comment>
<evidence type="ECO:0000313" key="11">
    <source>
        <dbReference type="EMBL" id="MFL8939014.1"/>
    </source>
</evidence>
<evidence type="ECO:0000256" key="5">
    <source>
        <dbReference type="ARBA" id="ARBA00022692"/>
    </source>
</evidence>
<protein>
    <submittedName>
        <fullName evidence="11">Na+/H+ antiporter NhaC family protein</fullName>
    </submittedName>
</protein>
<feature type="transmembrane region" description="Helical" evidence="9">
    <location>
        <begin position="149"/>
        <end position="172"/>
    </location>
</feature>
<dbReference type="Proteomes" id="UP001628668">
    <property type="component" value="Unassembled WGS sequence"/>
</dbReference>
<keyword evidence="6 9" id="KW-1133">Transmembrane helix</keyword>
<feature type="transmembrane region" description="Helical" evidence="9">
    <location>
        <begin position="279"/>
        <end position="299"/>
    </location>
</feature>
<keyword evidence="4" id="KW-1003">Cell membrane</keyword>
<keyword evidence="7 9" id="KW-0472">Membrane</keyword>
<comment type="subcellular location">
    <subcellularLocation>
        <location evidence="1">Cell membrane</location>
        <topology evidence="1">Multi-pass membrane protein</topology>
    </subcellularLocation>
</comment>
<feature type="domain" description="Na+/H+ antiporter NhaC-like C-terminal" evidence="10">
    <location>
        <begin position="189"/>
        <end position="420"/>
    </location>
</feature>
<dbReference type="InterPro" id="IPR052180">
    <property type="entry name" value="NhaC_Na-H+_Antiporter"/>
</dbReference>
<dbReference type="EMBL" id="JBJOSA010000027">
    <property type="protein sequence ID" value="MFL8939014.1"/>
    <property type="molecule type" value="Genomic_DNA"/>
</dbReference>
<feature type="transmembrane region" description="Helical" evidence="9">
    <location>
        <begin position="109"/>
        <end position="137"/>
    </location>
</feature>
<evidence type="ECO:0000256" key="4">
    <source>
        <dbReference type="ARBA" id="ARBA00022475"/>
    </source>
</evidence>
<evidence type="ECO:0000259" key="10">
    <source>
        <dbReference type="Pfam" id="PF03553"/>
    </source>
</evidence>
<feature type="transmembrane region" description="Helical" evidence="9">
    <location>
        <begin position="192"/>
        <end position="211"/>
    </location>
</feature>
<dbReference type="RefSeq" id="WP_411160443.1">
    <property type="nucleotide sequence ID" value="NZ_JBJOSA010000027.1"/>
</dbReference>
<evidence type="ECO:0000256" key="8">
    <source>
        <dbReference type="ARBA" id="ARBA00038435"/>
    </source>
</evidence>
<keyword evidence="3" id="KW-0050">Antiport</keyword>
<name>A0ABW8VUH6_9BACI</name>
<feature type="transmembrane region" description="Helical" evidence="9">
    <location>
        <begin position="368"/>
        <end position="388"/>
    </location>
</feature>
<organism evidence="11 12">
    <name type="scientific">Rossellomorea oryzaecorticis</name>
    <dbReference type="NCBI Taxonomy" id="1396505"/>
    <lineage>
        <taxon>Bacteria</taxon>
        <taxon>Bacillati</taxon>
        <taxon>Bacillota</taxon>
        <taxon>Bacilli</taxon>
        <taxon>Bacillales</taxon>
        <taxon>Bacillaceae</taxon>
        <taxon>Rossellomorea</taxon>
    </lineage>
</organism>
<feature type="transmembrane region" description="Helical" evidence="9">
    <location>
        <begin position="7"/>
        <end position="26"/>
    </location>
</feature>
<proteinExistence type="inferred from homology"/>
<keyword evidence="5 9" id="KW-0812">Transmembrane</keyword>
<evidence type="ECO:0000256" key="9">
    <source>
        <dbReference type="SAM" id="Phobius"/>
    </source>
</evidence>
<dbReference type="Pfam" id="PF03553">
    <property type="entry name" value="Na_H_antiporter"/>
    <property type="match status" value="1"/>
</dbReference>
<gene>
    <name evidence="11" type="ORF">ACKA06_19705</name>
</gene>
<evidence type="ECO:0000256" key="1">
    <source>
        <dbReference type="ARBA" id="ARBA00004651"/>
    </source>
</evidence>
<feature type="transmembrane region" description="Helical" evidence="9">
    <location>
        <begin position="232"/>
        <end position="259"/>
    </location>
</feature>
<evidence type="ECO:0000256" key="6">
    <source>
        <dbReference type="ARBA" id="ARBA00022989"/>
    </source>
</evidence>
<comment type="similarity">
    <text evidence="8">Belongs to the NhaC Na(+)/H(+) (TC 2.A.35) antiporter family.</text>
</comment>
<evidence type="ECO:0000256" key="2">
    <source>
        <dbReference type="ARBA" id="ARBA00022448"/>
    </source>
</evidence>
<feature type="transmembrane region" description="Helical" evidence="9">
    <location>
        <begin position="400"/>
        <end position="422"/>
    </location>
</feature>
<dbReference type="PANTHER" id="PTHR33451:SF5">
    <property type="entry name" value="NA+_H+ ANTIPORTER"/>
    <property type="match status" value="1"/>
</dbReference>
<reference evidence="11 12" key="1">
    <citation type="submission" date="2024-12" db="EMBL/GenBank/DDBJ databases">
        <authorList>
            <person name="Li X."/>
            <person name="Zhang D."/>
        </authorList>
    </citation>
    <scope>NUCLEOTIDE SEQUENCE [LARGE SCALE GENOMIC DNA]</scope>
    <source>
        <strain evidence="11 12">JCM19602</strain>
    </source>
</reference>
<evidence type="ECO:0000256" key="7">
    <source>
        <dbReference type="ARBA" id="ARBA00023136"/>
    </source>
</evidence>
<dbReference type="InterPro" id="IPR018461">
    <property type="entry name" value="Na/H_Antiport_NhaC-like_C"/>
</dbReference>
<evidence type="ECO:0000256" key="3">
    <source>
        <dbReference type="ARBA" id="ARBA00022449"/>
    </source>
</evidence>
<sequence>MFNEKGNFLALLPLVIFVALFLGAGIISGDFYAFPVLVSIIIAAVAALLMNRKESLNAKVERFAKGAGHPDIMIMVFIFLLAGAFSGVAEKMGAVDSTVNLALSVLPENLIIVGLFIIAAFVSLSMGTSMGTIAALAPIGVGISNGTDISMPIAMATVIGGAMFGDNLSFISDTTIAAVRTQKTEMKDKFKVNFFIVLPAAILTMLILFFITAGNQSAVEAGTYDWVKILPYLGVIIGALAGLNVFVVLFGGIVLSGIIGLADGSFTLSSYFGSVADGMTGMAEIVILSVLIGGVVELIRYNGGIQALLYLATRKIRSPKGAQLATAGLVSSTNLCTANNTISIIIAGPLAKEIGDNYGVDARKSASILDIFSCSVQGLIPYGAQALLVAETAGISPLSIIAYAFYPILTAVCGLAAIRFALPKFTRAKAPKASTARS</sequence>
<dbReference type="PANTHER" id="PTHR33451">
    <property type="entry name" value="MALATE-2H(+)/NA(+)-LACTATE ANTIPORTER"/>
    <property type="match status" value="1"/>
</dbReference>
<keyword evidence="12" id="KW-1185">Reference proteome</keyword>
<feature type="transmembrane region" description="Helical" evidence="9">
    <location>
        <begin position="32"/>
        <end position="51"/>
    </location>
</feature>
<keyword evidence="2" id="KW-0813">Transport</keyword>
<evidence type="ECO:0000313" key="12">
    <source>
        <dbReference type="Proteomes" id="UP001628668"/>
    </source>
</evidence>